<dbReference type="Gramene" id="VVA30632">
    <property type="protein sequence ID" value="VVA30632"/>
    <property type="gene ID" value="Prudul26B027166"/>
</dbReference>
<proteinExistence type="predicted"/>
<organism evidence="4 5">
    <name type="scientific">Prunus dulcis</name>
    <name type="common">Almond</name>
    <name type="synonym">Amygdalus dulcis</name>
    <dbReference type="NCBI Taxonomy" id="3755"/>
    <lineage>
        <taxon>Eukaryota</taxon>
        <taxon>Viridiplantae</taxon>
        <taxon>Streptophyta</taxon>
        <taxon>Embryophyta</taxon>
        <taxon>Tracheophyta</taxon>
        <taxon>Spermatophyta</taxon>
        <taxon>Magnoliopsida</taxon>
        <taxon>eudicotyledons</taxon>
        <taxon>Gunneridae</taxon>
        <taxon>Pentapetalae</taxon>
        <taxon>rosids</taxon>
        <taxon>fabids</taxon>
        <taxon>Rosales</taxon>
        <taxon>Rosaceae</taxon>
        <taxon>Amygdaloideae</taxon>
        <taxon>Amygdaleae</taxon>
        <taxon>Prunus</taxon>
    </lineage>
</organism>
<evidence type="ECO:0000256" key="2">
    <source>
        <dbReference type="ARBA" id="ARBA00023163"/>
    </source>
</evidence>
<dbReference type="InterPro" id="IPR044660">
    <property type="entry name" value="IBH1-like"/>
</dbReference>
<dbReference type="GO" id="GO:0006355">
    <property type="term" value="P:regulation of DNA-templated transcription"/>
    <property type="evidence" value="ECO:0007669"/>
    <property type="project" value="InterPro"/>
</dbReference>
<dbReference type="InterPro" id="IPR059002">
    <property type="entry name" value="IBH1_N"/>
</dbReference>
<dbReference type="AlphaFoldDB" id="A0A5E4FT69"/>
<protein>
    <submittedName>
        <fullName evidence="4">PREDICTED: mRNAion factor</fullName>
    </submittedName>
</protein>
<evidence type="ECO:0000313" key="5">
    <source>
        <dbReference type="Proteomes" id="UP000327085"/>
    </source>
</evidence>
<keyword evidence="2" id="KW-0804">Transcription</keyword>
<dbReference type="InParanoid" id="A0A5E4FT69"/>
<evidence type="ECO:0000259" key="3">
    <source>
        <dbReference type="Pfam" id="PF26576"/>
    </source>
</evidence>
<dbReference type="PANTHER" id="PTHR33124">
    <property type="entry name" value="TRANSCRIPTION FACTOR IBH1-LIKE 1"/>
    <property type="match status" value="1"/>
</dbReference>
<dbReference type="FunCoup" id="A0A5E4FT69">
    <property type="interactions" value="136"/>
</dbReference>
<dbReference type="Pfam" id="PF26576">
    <property type="entry name" value="IBH1_N"/>
    <property type="match status" value="1"/>
</dbReference>
<name>A0A5E4FT69_PRUDU</name>
<accession>A0A5E4FT69</accession>
<dbReference type="Proteomes" id="UP000327085">
    <property type="component" value="Chromosome 8"/>
</dbReference>
<dbReference type="OMA" id="CLAICTR"/>
<evidence type="ECO:0000313" key="4">
    <source>
        <dbReference type="EMBL" id="VVA30632.1"/>
    </source>
</evidence>
<feature type="domain" description="IBH1-like N-terminal" evidence="3">
    <location>
        <begin position="12"/>
        <end position="80"/>
    </location>
</feature>
<reference evidence="5" key="1">
    <citation type="journal article" date="2020" name="Plant J.">
        <title>Transposons played a major role in the diversification between the closely related almond and peach genomes: results from the almond genome sequence.</title>
        <authorList>
            <person name="Alioto T."/>
            <person name="Alexiou K.G."/>
            <person name="Bardil A."/>
            <person name="Barteri F."/>
            <person name="Castanera R."/>
            <person name="Cruz F."/>
            <person name="Dhingra A."/>
            <person name="Duval H."/>
            <person name="Fernandez I Marti A."/>
            <person name="Frias L."/>
            <person name="Galan B."/>
            <person name="Garcia J.L."/>
            <person name="Howad W."/>
            <person name="Gomez-Garrido J."/>
            <person name="Gut M."/>
            <person name="Julca I."/>
            <person name="Morata J."/>
            <person name="Puigdomenech P."/>
            <person name="Ribeca P."/>
            <person name="Rubio Cabetas M.J."/>
            <person name="Vlasova A."/>
            <person name="Wirthensohn M."/>
            <person name="Garcia-Mas J."/>
            <person name="Gabaldon T."/>
            <person name="Casacuberta J.M."/>
            <person name="Arus P."/>
        </authorList>
    </citation>
    <scope>NUCLEOTIDE SEQUENCE [LARGE SCALE GENOMIC DNA]</scope>
    <source>
        <strain evidence="5">cv. Texas</strain>
    </source>
</reference>
<dbReference type="EMBL" id="CABIKO010000194">
    <property type="protein sequence ID" value="VVA30632.1"/>
    <property type="molecule type" value="Genomic_DNA"/>
</dbReference>
<sequence>MNPKSLSLRPKTSVKSRFTKGFLQALKRIQGQRSRSPNVSSPREMCRRYLSVKIAADASMASAVGSRRAWSRALLTKIRSHGAPRVYKYSARRIDNSKKKKKKKKKKCEDGEEIGVNSEANELRKFVPGGEAMDICSLLDEAAHYIKCLNTQCFQRHRRASKRGRKPPQAFHCLAICTRSVKRRGVGKHCEELLYGSARCNCKRKKKTTRGA</sequence>
<dbReference type="PANTHER" id="PTHR33124:SF40">
    <property type="entry name" value="TRANSCRIPTION FACTOR IBH1"/>
    <property type="match status" value="1"/>
</dbReference>
<keyword evidence="1" id="KW-0805">Transcription regulation</keyword>
<evidence type="ECO:0000256" key="1">
    <source>
        <dbReference type="ARBA" id="ARBA00023015"/>
    </source>
</evidence>
<gene>
    <name evidence="4" type="ORF">ALMOND_2B027166</name>
</gene>